<dbReference type="InterPro" id="IPR026511">
    <property type="entry name" value="PTHB1"/>
</dbReference>
<dbReference type="Pfam" id="PF23338">
    <property type="entry name" value="PTHB1_hp"/>
    <property type="match status" value="1"/>
</dbReference>
<reference evidence="6" key="1">
    <citation type="submission" date="2020-05" db="UniProtKB">
        <authorList>
            <consortium name="EnsemblMetazoa"/>
        </authorList>
    </citation>
    <scope>IDENTIFICATION</scope>
    <source>
        <strain evidence="6">Jacobina</strain>
    </source>
</reference>
<feature type="domain" description="PTHB1 hairpin" evidence="5">
    <location>
        <begin position="630"/>
        <end position="720"/>
    </location>
</feature>
<dbReference type="Pfam" id="PF14728">
    <property type="entry name" value="PTHB1_GAE"/>
    <property type="match status" value="1"/>
</dbReference>
<evidence type="ECO:0000313" key="6">
    <source>
        <dbReference type="EnsemblMetazoa" id="LLOJ008369-PA"/>
    </source>
</evidence>
<organism evidence="6 7">
    <name type="scientific">Lutzomyia longipalpis</name>
    <name type="common">Sand fly</name>
    <dbReference type="NCBI Taxonomy" id="7200"/>
    <lineage>
        <taxon>Eukaryota</taxon>
        <taxon>Metazoa</taxon>
        <taxon>Ecdysozoa</taxon>
        <taxon>Arthropoda</taxon>
        <taxon>Hexapoda</taxon>
        <taxon>Insecta</taxon>
        <taxon>Pterygota</taxon>
        <taxon>Neoptera</taxon>
        <taxon>Endopterygota</taxon>
        <taxon>Diptera</taxon>
        <taxon>Nematocera</taxon>
        <taxon>Psychodoidea</taxon>
        <taxon>Psychodidae</taxon>
        <taxon>Lutzomyia</taxon>
        <taxon>Lutzomyia</taxon>
    </lineage>
</organism>
<accession>A0A1B0CU18</accession>
<dbReference type="Pfam" id="PF14727">
    <property type="entry name" value="PHTB1_N"/>
    <property type="match status" value="1"/>
</dbReference>
<keyword evidence="7" id="KW-1185">Reference proteome</keyword>
<protein>
    <recommendedName>
        <fullName evidence="8">Protein PTHB1</fullName>
    </recommendedName>
</protein>
<feature type="coiled-coil region" evidence="1">
    <location>
        <begin position="368"/>
        <end position="395"/>
    </location>
</feature>
<dbReference type="InterPro" id="IPR028074">
    <property type="entry name" value="PHTB1_GAE_dom"/>
</dbReference>
<dbReference type="GO" id="GO:0060271">
    <property type="term" value="P:cilium assembly"/>
    <property type="evidence" value="ECO:0007669"/>
    <property type="project" value="TreeGrafter"/>
</dbReference>
<feature type="domain" description="PTHB1 GAE" evidence="3">
    <location>
        <begin position="436"/>
        <end position="519"/>
    </location>
</feature>
<evidence type="ECO:0000313" key="7">
    <source>
        <dbReference type="Proteomes" id="UP000092461"/>
    </source>
</evidence>
<dbReference type="VEuPathDB" id="VectorBase:LLOJ008369"/>
<dbReference type="PANTHER" id="PTHR20991">
    <property type="entry name" value="PARATHYROID HORMONE-RESPONSIVE B1 GENE"/>
    <property type="match status" value="1"/>
</dbReference>
<name>A0A1B0CU18_LUTLO</name>
<dbReference type="EnsemblMetazoa" id="LLOJ008369-RA">
    <property type="protein sequence ID" value="LLOJ008369-PA"/>
    <property type="gene ID" value="LLOJ008369"/>
</dbReference>
<dbReference type="InterPro" id="IPR055363">
    <property type="entry name" value="PTHB1_hp_dom"/>
</dbReference>
<evidence type="ECO:0008006" key="8">
    <source>
        <dbReference type="Google" id="ProtNLM"/>
    </source>
</evidence>
<dbReference type="Pfam" id="PF23337">
    <property type="entry name" value="PTHB1_pf"/>
    <property type="match status" value="1"/>
</dbReference>
<dbReference type="PANTHER" id="PTHR20991:SF0">
    <property type="entry name" value="PROTEIN PTHB1"/>
    <property type="match status" value="1"/>
</dbReference>
<dbReference type="InterPro" id="IPR028073">
    <property type="entry name" value="PHTB1_N_dom"/>
</dbReference>
<dbReference type="GO" id="GO:0034464">
    <property type="term" value="C:BBSome"/>
    <property type="evidence" value="ECO:0007669"/>
    <property type="project" value="InterPro"/>
</dbReference>
<evidence type="ECO:0000259" key="5">
    <source>
        <dbReference type="Pfam" id="PF23338"/>
    </source>
</evidence>
<evidence type="ECO:0000259" key="3">
    <source>
        <dbReference type="Pfam" id="PF14728"/>
    </source>
</evidence>
<dbReference type="EMBL" id="AJWK01028329">
    <property type="status" value="NOT_ANNOTATED_CDS"/>
    <property type="molecule type" value="Genomic_DNA"/>
</dbReference>
<dbReference type="GO" id="GO:0016020">
    <property type="term" value="C:membrane"/>
    <property type="evidence" value="ECO:0007669"/>
    <property type="project" value="TreeGrafter"/>
</dbReference>
<keyword evidence="1" id="KW-0175">Coiled coil</keyword>
<dbReference type="AlphaFoldDB" id="A0A1B0CU18"/>
<dbReference type="InterPro" id="IPR055362">
    <property type="entry name" value="PTHB1_pf_dom"/>
</dbReference>
<evidence type="ECO:0000259" key="4">
    <source>
        <dbReference type="Pfam" id="PF23337"/>
    </source>
</evidence>
<feature type="domain" description="PTHB1 platform" evidence="4">
    <location>
        <begin position="523"/>
        <end position="621"/>
    </location>
</feature>
<proteinExistence type="predicted"/>
<feature type="coiled-coil region" evidence="1">
    <location>
        <begin position="686"/>
        <end position="713"/>
    </location>
</feature>
<evidence type="ECO:0000259" key="2">
    <source>
        <dbReference type="Pfam" id="PF14727"/>
    </source>
</evidence>
<sequence>MSLFRVITWWTTQCPSTDGFDSFSLLTGRLGLVEDGERDSIVVGSHSGHLSVFAPSPSESGSLFSPTDIILEVKLPQPVIGLACGKFSSSRSDNRSCLAVLHPMKLCVFWLTAVEGVAEHGAQFRLQLAYESILTKFAFSLCHGGFGGVKGKEFLCICHMDGGLKFFEQDGISYEAQLPEERTIPFPMKYIPRTDCFVTVAPSGFIECFKYQDLAQSPDNVSAQQICPFWTFFIGEGAIDISVHQITNTESVIIVLGEHNLFCFSDTGKTKFIKKLDYTAVCMHSFVIGWYWEPEVRLIISIATEMGSLLIYEESKLIWSAQLPQVPVAVTRGTFTDLSGGIVTLSDDGVLTVGFLGSEPQIFKVPALNLKQLTVEKAQRELEALEAEIKSGIDFTDISLINASAERELAVTVTLNKVLVQSTYAPKNDVEGEVPKMCEISVVLKASALIDHIQVIVHVDPPLAVKNSIHVFRDVEDKGTRRLSTWIYMGKKQDPPTLRASVLISSINRQGIPRVIEKSIVLPVGLVYRPGAAQKEAKYKIVLETKSIDKSGVAGLFSEMTFDATAQAVAFKSNYSGALITVVAAKTSNRYRIQSDSLEAMSGILSLFLSRLKASSDESDIKITGTFFTEELLQTIDNHSECAQQMKDINQEIDARLRQMRLVQRSILSKLQNKSSEAISGLQMLLKLTHEDIIRLTDQLRRLEGKLEDIKINLGCILNITRETLKHSGLPNHVTENLQSVFVTPINDWMEQSWEETVAAPVDLISHVGVLSKHRGIDFEENYSFLTTTPFDLPRVKRQITNLLERVSRMISEGSVEIKEESGKEIEISDWLNEGSPAFVDN</sequence>
<dbReference type="Proteomes" id="UP000092461">
    <property type="component" value="Unassembled WGS sequence"/>
</dbReference>
<evidence type="ECO:0000256" key="1">
    <source>
        <dbReference type="SAM" id="Coils"/>
    </source>
</evidence>
<feature type="domain" description="PTHB1 N-terminal" evidence="2">
    <location>
        <begin position="1"/>
        <end position="360"/>
    </location>
</feature>
<dbReference type="VEuPathDB" id="VectorBase:LLONM1_009492"/>